<name>A0A382B6Y7_9ZZZZ</name>
<protein>
    <recommendedName>
        <fullName evidence="8">Branched-chain amino acid ABC transporter permease</fullName>
    </recommendedName>
</protein>
<gene>
    <name evidence="7" type="ORF">METZ01_LOCUS161896</name>
</gene>
<feature type="transmembrane region" description="Helical" evidence="6">
    <location>
        <begin position="103"/>
        <end position="120"/>
    </location>
</feature>
<dbReference type="CDD" id="cd06581">
    <property type="entry name" value="TM_PBP1_LivM_like"/>
    <property type="match status" value="1"/>
</dbReference>
<evidence type="ECO:0000313" key="7">
    <source>
        <dbReference type="EMBL" id="SVB09042.1"/>
    </source>
</evidence>
<keyword evidence="2" id="KW-1003">Cell membrane</keyword>
<dbReference type="GO" id="GO:0015658">
    <property type="term" value="F:branched-chain amino acid transmembrane transporter activity"/>
    <property type="evidence" value="ECO:0007669"/>
    <property type="project" value="InterPro"/>
</dbReference>
<evidence type="ECO:0000256" key="1">
    <source>
        <dbReference type="ARBA" id="ARBA00004651"/>
    </source>
</evidence>
<feature type="transmembrane region" description="Helical" evidence="6">
    <location>
        <begin position="140"/>
        <end position="162"/>
    </location>
</feature>
<evidence type="ECO:0000256" key="4">
    <source>
        <dbReference type="ARBA" id="ARBA00022989"/>
    </source>
</evidence>
<feature type="transmembrane region" description="Helical" evidence="6">
    <location>
        <begin position="43"/>
        <end position="63"/>
    </location>
</feature>
<feature type="transmembrane region" description="Helical" evidence="6">
    <location>
        <begin position="311"/>
        <end position="328"/>
    </location>
</feature>
<organism evidence="7">
    <name type="scientific">marine metagenome</name>
    <dbReference type="NCBI Taxonomy" id="408172"/>
    <lineage>
        <taxon>unclassified sequences</taxon>
        <taxon>metagenomes</taxon>
        <taxon>ecological metagenomes</taxon>
    </lineage>
</organism>
<proteinExistence type="predicted"/>
<feature type="transmembrane region" description="Helical" evidence="6">
    <location>
        <begin position="256"/>
        <end position="281"/>
    </location>
</feature>
<accession>A0A382B6Y7</accession>
<feature type="transmembrane region" description="Helical" evidence="6">
    <location>
        <begin position="12"/>
        <end position="36"/>
    </location>
</feature>
<comment type="subcellular location">
    <subcellularLocation>
        <location evidence="1">Cell membrane</location>
        <topology evidence="1">Multi-pass membrane protein</topology>
    </subcellularLocation>
</comment>
<dbReference type="InterPro" id="IPR001851">
    <property type="entry name" value="ABC_transp_permease"/>
</dbReference>
<reference evidence="7" key="1">
    <citation type="submission" date="2018-05" db="EMBL/GenBank/DDBJ databases">
        <authorList>
            <person name="Lanie J.A."/>
            <person name="Ng W.-L."/>
            <person name="Kazmierczak K.M."/>
            <person name="Andrzejewski T.M."/>
            <person name="Davidsen T.M."/>
            <person name="Wayne K.J."/>
            <person name="Tettelin H."/>
            <person name="Glass J.I."/>
            <person name="Rusch D."/>
            <person name="Podicherti R."/>
            <person name="Tsui H.-C.T."/>
            <person name="Winkler M.E."/>
        </authorList>
    </citation>
    <scope>NUCLEOTIDE SEQUENCE</scope>
</reference>
<sequence>MGLVLLFVGLNQSWALVLGIINLSLISAIMALGVNIQWGYAGLFNVGIMGFAALGGVSVVLISQQPVTEAIDAGGLKMLFALALGAITIVTGVVLNKKGFNKWLIASIVVIGYLFTRHYFSEASDVIEKVDPAITGYLGGFGLPIAFSWIVGGLAAAGAAWWIGKITLSLRADYLAIATLGIAEIILYVIKNEDWFVRGVKNVAGLPRPVPYEVDMQKSEWLQNIVAWIHRSDLELLTQSDQVAQLSEYVRGASVVFVKLCYSGLFVLILVALIVLSNLALNSPWGRKVRAIRDNEVAASAMGKNITRQHLQIFVIGSAIVGIAGALLVTYDGIFIPTAYMPLRFTFLIWVMVILGGSGNNLGSVLGAFIIWFIWIQSGPMGLWAVEMIGSFTQEGNTITEFLEDRVHYLRLVFMGSILLFIMRFAPRGILPEKNKEL</sequence>
<dbReference type="EMBL" id="UINC01028297">
    <property type="protein sequence ID" value="SVB09042.1"/>
    <property type="molecule type" value="Genomic_DNA"/>
</dbReference>
<keyword evidence="3 6" id="KW-0812">Transmembrane</keyword>
<dbReference type="AlphaFoldDB" id="A0A382B6Y7"/>
<feature type="transmembrane region" description="Helical" evidence="6">
    <location>
        <begin position="362"/>
        <end position="386"/>
    </location>
</feature>
<feature type="transmembrane region" description="Helical" evidence="6">
    <location>
        <begin position="406"/>
        <end position="426"/>
    </location>
</feature>
<evidence type="ECO:0000256" key="6">
    <source>
        <dbReference type="SAM" id="Phobius"/>
    </source>
</evidence>
<evidence type="ECO:0000256" key="5">
    <source>
        <dbReference type="ARBA" id="ARBA00023136"/>
    </source>
</evidence>
<dbReference type="Pfam" id="PF02653">
    <property type="entry name" value="BPD_transp_2"/>
    <property type="match status" value="1"/>
</dbReference>
<keyword evidence="5 6" id="KW-0472">Membrane</keyword>
<dbReference type="GO" id="GO:0005886">
    <property type="term" value="C:plasma membrane"/>
    <property type="evidence" value="ECO:0007669"/>
    <property type="project" value="UniProtKB-SubCell"/>
</dbReference>
<evidence type="ECO:0000256" key="2">
    <source>
        <dbReference type="ARBA" id="ARBA00022475"/>
    </source>
</evidence>
<evidence type="ECO:0000256" key="3">
    <source>
        <dbReference type="ARBA" id="ARBA00022692"/>
    </source>
</evidence>
<keyword evidence="4 6" id="KW-1133">Transmembrane helix</keyword>
<feature type="transmembrane region" description="Helical" evidence="6">
    <location>
        <begin position="75"/>
        <end position="96"/>
    </location>
</feature>
<dbReference type="InterPro" id="IPR043428">
    <property type="entry name" value="LivM-like"/>
</dbReference>
<evidence type="ECO:0008006" key="8">
    <source>
        <dbReference type="Google" id="ProtNLM"/>
    </source>
</evidence>
<feature type="transmembrane region" description="Helical" evidence="6">
    <location>
        <begin position="174"/>
        <end position="190"/>
    </location>
</feature>
<dbReference type="PANTHER" id="PTHR30482:SF10">
    <property type="entry name" value="HIGH-AFFINITY BRANCHED-CHAIN AMINO ACID TRANSPORT PROTEIN BRAE"/>
    <property type="match status" value="1"/>
</dbReference>
<dbReference type="PANTHER" id="PTHR30482">
    <property type="entry name" value="HIGH-AFFINITY BRANCHED-CHAIN AMINO ACID TRANSPORT SYSTEM PERMEASE"/>
    <property type="match status" value="1"/>
</dbReference>